<keyword evidence="1" id="KW-0472">Membrane</keyword>
<feature type="transmembrane region" description="Helical" evidence="1">
    <location>
        <begin position="109"/>
        <end position="128"/>
    </location>
</feature>
<protein>
    <submittedName>
        <fullName evidence="2">NADH dehydrogenase subunit 6</fullName>
    </submittedName>
</protein>
<evidence type="ECO:0000256" key="1">
    <source>
        <dbReference type="SAM" id="Phobius"/>
    </source>
</evidence>
<feature type="transmembrane region" description="Helical" evidence="1">
    <location>
        <begin position="13"/>
        <end position="32"/>
    </location>
</feature>
<sequence length="199" mass="23905">MIMNKMNTILEEMMLMILLMNLIPTMIMLNLISTPKKMFSNNPLMMNMILCMLTLMYSLHMSMLNSSFWFSMITFLMMIGGLLILFLYFTSIAPNEFNNMSMNTLMSMFMKLIMILLILFMIIKIYMINDYMIINPWKNSNNIMYNMMNKMNYIFSSNFIYNYPIYKITLMVIIYLFYTLFIINKLCLNSKKPMRKYTK</sequence>
<dbReference type="AlphaFoldDB" id="A0A3S8V0S2"/>
<proteinExistence type="predicted"/>
<geneLocation type="mitochondrion" evidence="2"/>
<reference evidence="2" key="1">
    <citation type="journal article" date="2018" name="Mol. Phylogenet. Evol.">
        <title>Mitochondrial phylogenomics of the Hymenoptera.</title>
        <authorList>
            <person name="Tang P."/>
            <person name="Zhu J.C."/>
            <person name="Zheng B.Y."/>
            <person name="Wei S.J."/>
            <person name="Sharkey M."/>
            <person name="Chen X.X."/>
            <person name="Vogler A.P."/>
        </authorList>
    </citation>
    <scope>NUCLEOTIDE SEQUENCE</scope>
</reference>
<feature type="transmembrane region" description="Helical" evidence="1">
    <location>
        <begin position="165"/>
        <end position="187"/>
    </location>
</feature>
<keyword evidence="1" id="KW-1133">Transmembrane helix</keyword>
<gene>
    <name evidence="2" type="primary">nad6</name>
</gene>
<organism evidence="2">
    <name type="scientific">Gasteruption tournieri</name>
    <dbReference type="NCBI Taxonomy" id="1115612"/>
    <lineage>
        <taxon>Eukaryota</taxon>
        <taxon>Metazoa</taxon>
        <taxon>Ecdysozoa</taxon>
        <taxon>Arthropoda</taxon>
        <taxon>Hexapoda</taxon>
        <taxon>Insecta</taxon>
        <taxon>Pterygota</taxon>
        <taxon>Neoptera</taxon>
        <taxon>Endopterygota</taxon>
        <taxon>Hymenoptera</taxon>
        <taxon>Apocrita</taxon>
        <taxon>Evanioidea</taxon>
        <taxon>Gasteruptiidae</taxon>
        <taxon>Gasteruption</taxon>
    </lineage>
</organism>
<name>A0A3S8V0S2_9HYME</name>
<dbReference type="EMBL" id="MG923496">
    <property type="protein sequence ID" value="AZL93253.1"/>
    <property type="molecule type" value="Genomic_DNA"/>
</dbReference>
<accession>A0A3S8V0S2</accession>
<feature type="transmembrane region" description="Helical" evidence="1">
    <location>
        <begin position="68"/>
        <end position="89"/>
    </location>
</feature>
<evidence type="ECO:0000313" key="2">
    <source>
        <dbReference type="EMBL" id="AZL93253.1"/>
    </source>
</evidence>
<keyword evidence="2" id="KW-0496">Mitochondrion</keyword>
<feature type="transmembrane region" description="Helical" evidence="1">
    <location>
        <begin position="44"/>
        <end position="62"/>
    </location>
</feature>
<keyword evidence="1" id="KW-0812">Transmembrane</keyword>